<feature type="region of interest" description="Disordered" evidence="1">
    <location>
        <begin position="46"/>
        <end position="99"/>
    </location>
</feature>
<dbReference type="Proteomes" id="UP000826656">
    <property type="component" value="Unassembled WGS sequence"/>
</dbReference>
<proteinExistence type="predicted"/>
<gene>
    <name evidence="2" type="ORF">KY290_013470</name>
</gene>
<protein>
    <submittedName>
        <fullName evidence="2">Uncharacterized protein</fullName>
    </submittedName>
</protein>
<feature type="compositionally biased region" description="Basic and acidic residues" evidence="1">
    <location>
        <begin position="54"/>
        <end position="66"/>
    </location>
</feature>
<evidence type="ECO:0000313" key="3">
    <source>
        <dbReference type="Proteomes" id="UP000826656"/>
    </source>
</evidence>
<evidence type="ECO:0000256" key="1">
    <source>
        <dbReference type="SAM" id="MobiDB-lite"/>
    </source>
</evidence>
<keyword evidence="3" id="KW-1185">Reference proteome</keyword>
<comment type="caution">
    <text evidence="2">The sequence shown here is derived from an EMBL/GenBank/DDBJ whole genome shotgun (WGS) entry which is preliminary data.</text>
</comment>
<sequence length="99" mass="11329">MFDVGKNMNDDLLIKKGPNLIEDNEEELQLRKETEEDEDMKYNIQQISKAGDLSPRHTDDLKDGAKKGKSMIPLQVKTRSSREKTSIVINDSKTTILEH</sequence>
<feature type="compositionally biased region" description="Polar residues" evidence="1">
    <location>
        <begin position="87"/>
        <end position="99"/>
    </location>
</feature>
<accession>A0ABQ7VLU9</accession>
<organism evidence="2 3">
    <name type="scientific">Solanum tuberosum</name>
    <name type="common">Potato</name>
    <dbReference type="NCBI Taxonomy" id="4113"/>
    <lineage>
        <taxon>Eukaryota</taxon>
        <taxon>Viridiplantae</taxon>
        <taxon>Streptophyta</taxon>
        <taxon>Embryophyta</taxon>
        <taxon>Tracheophyta</taxon>
        <taxon>Spermatophyta</taxon>
        <taxon>Magnoliopsida</taxon>
        <taxon>eudicotyledons</taxon>
        <taxon>Gunneridae</taxon>
        <taxon>Pentapetalae</taxon>
        <taxon>asterids</taxon>
        <taxon>lamiids</taxon>
        <taxon>Solanales</taxon>
        <taxon>Solanaceae</taxon>
        <taxon>Solanoideae</taxon>
        <taxon>Solaneae</taxon>
        <taxon>Solanum</taxon>
    </lineage>
</organism>
<evidence type="ECO:0000313" key="2">
    <source>
        <dbReference type="EMBL" id="KAH0769489.1"/>
    </source>
</evidence>
<reference evidence="2 3" key="1">
    <citation type="journal article" date="2021" name="bioRxiv">
        <title>Chromosome-scale and haplotype-resolved genome assembly of a tetraploid potato cultivar.</title>
        <authorList>
            <person name="Sun H."/>
            <person name="Jiao W.-B."/>
            <person name="Krause K."/>
            <person name="Campoy J.A."/>
            <person name="Goel M."/>
            <person name="Folz-Donahue K."/>
            <person name="Kukat C."/>
            <person name="Huettel B."/>
            <person name="Schneeberger K."/>
        </authorList>
    </citation>
    <scope>NUCLEOTIDE SEQUENCE [LARGE SCALE GENOMIC DNA]</scope>
    <source>
        <strain evidence="2">SolTubOtavaFocal</strain>
        <tissue evidence="2">Leaves</tissue>
    </source>
</reference>
<dbReference type="EMBL" id="JAIVGD010000011">
    <property type="protein sequence ID" value="KAH0769489.1"/>
    <property type="molecule type" value="Genomic_DNA"/>
</dbReference>
<name>A0ABQ7VLU9_SOLTU</name>